<dbReference type="AlphaFoldDB" id="A0A8D8D2W8"/>
<feature type="region of interest" description="Disordered" evidence="1">
    <location>
        <begin position="143"/>
        <end position="173"/>
    </location>
</feature>
<evidence type="ECO:0000313" key="2">
    <source>
        <dbReference type="EMBL" id="CAG6501756.1"/>
    </source>
</evidence>
<organism evidence="2">
    <name type="scientific">Culex pipiens</name>
    <name type="common">House mosquito</name>
    <dbReference type="NCBI Taxonomy" id="7175"/>
    <lineage>
        <taxon>Eukaryota</taxon>
        <taxon>Metazoa</taxon>
        <taxon>Ecdysozoa</taxon>
        <taxon>Arthropoda</taxon>
        <taxon>Hexapoda</taxon>
        <taxon>Insecta</taxon>
        <taxon>Pterygota</taxon>
        <taxon>Neoptera</taxon>
        <taxon>Endopterygota</taxon>
        <taxon>Diptera</taxon>
        <taxon>Nematocera</taxon>
        <taxon>Culicoidea</taxon>
        <taxon>Culicidae</taxon>
        <taxon>Culicinae</taxon>
        <taxon>Culicini</taxon>
        <taxon>Culex</taxon>
        <taxon>Culex</taxon>
    </lineage>
</organism>
<protein>
    <submittedName>
        <fullName evidence="2">(northern house mosquito) hypothetical protein</fullName>
    </submittedName>
</protein>
<accession>A0A8D8D2W8</accession>
<proteinExistence type="predicted"/>
<sequence length="191" mass="21242">MCDNFALPARVSIRRKHFNQFGSATRSTITCRRKEHSAGTWTARDLHTPAPHQQNIVQFCRHPPSSPVNNNKMADHINLPVIAPTQLSFVTIKRTPGVTSAPEGSSSWWAARTTVSSTICVTGMTSWLMVSALESTISGYRHTDPVRRSSRKARNPAQVPYSTQTPSTRNPVGLSHQVRPLRVAVHRARRV</sequence>
<name>A0A8D8D2W8_CULPI</name>
<evidence type="ECO:0000256" key="1">
    <source>
        <dbReference type="SAM" id="MobiDB-lite"/>
    </source>
</evidence>
<feature type="compositionally biased region" description="Polar residues" evidence="1">
    <location>
        <begin position="160"/>
        <end position="170"/>
    </location>
</feature>
<reference evidence="2" key="1">
    <citation type="submission" date="2021-05" db="EMBL/GenBank/DDBJ databases">
        <authorList>
            <person name="Alioto T."/>
            <person name="Alioto T."/>
            <person name="Gomez Garrido J."/>
        </authorList>
    </citation>
    <scope>NUCLEOTIDE SEQUENCE</scope>
</reference>
<dbReference type="EMBL" id="HBUE01142877">
    <property type="protein sequence ID" value="CAG6501756.1"/>
    <property type="molecule type" value="Transcribed_RNA"/>
</dbReference>